<evidence type="ECO:0000259" key="3">
    <source>
        <dbReference type="SMART" id="SM00635"/>
    </source>
</evidence>
<dbReference type="Gene3D" id="2.60.40.1080">
    <property type="match status" value="1"/>
</dbReference>
<dbReference type="InterPro" id="IPR045474">
    <property type="entry name" value="GEVED"/>
</dbReference>
<gene>
    <name evidence="4" type="ORF">CDL10_05085</name>
</gene>
<dbReference type="Proteomes" id="UP000231960">
    <property type="component" value="Unassembled WGS sequence"/>
</dbReference>
<evidence type="ECO:0000256" key="1">
    <source>
        <dbReference type="ARBA" id="ARBA00022729"/>
    </source>
</evidence>
<dbReference type="OrthoDB" id="614723at2"/>
<keyword evidence="1 2" id="KW-0732">Signal</keyword>
<evidence type="ECO:0000256" key="2">
    <source>
        <dbReference type="SAM" id="SignalP"/>
    </source>
</evidence>
<keyword evidence="5" id="KW-1185">Reference proteome</keyword>
<dbReference type="Pfam" id="PF02368">
    <property type="entry name" value="Big_2"/>
    <property type="match status" value="1"/>
</dbReference>
<accession>A0A2M9R540</accession>
<feature type="chain" id="PRO_5014819066" description="BIG2 domain-containing protein" evidence="2">
    <location>
        <begin position="22"/>
        <end position="857"/>
    </location>
</feature>
<comment type="caution">
    <text evidence="4">The sequence shown here is derived from an EMBL/GenBank/DDBJ whole genome shotgun (WGS) entry which is preliminary data.</text>
</comment>
<organism evidence="4 5">
    <name type="scientific">Avrilella dinanensis</name>
    <dbReference type="NCBI Taxonomy" id="2008672"/>
    <lineage>
        <taxon>Bacteria</taxon>
        <taxon>Pseudomonadati</taxon>
        <taxon>Bacteroidota</taxon>
        <taxon>Flavobacteriia</taxon>
        <taxon>Flavobacteriales</taxon>
        <taxon>Flavobacteriaceae</taxon>
        <taxon>Avrilella</taxon>
    </lineage>
</organism>
<dbReference type="InterPro" id="IPR003343">
    <property type="entry name" value="Big_2"/>
</dbReference>
<proteinExistence type="predicted"/>
<dbReference type="InterPro" id="IPR026444">
    <property type="entry name" value="Secre_tail"/>
</dbReference>
<dbReference type="SMART" id="SM00635">
    <property type="entry name" value="BID_2"/>
    <property type="match status" value="1"/>
</dbReference>
<reference evidence="4 5" key="1">
    <citation type="submission" date="2017-06" db="EMBL/GenBank/DDBJ databases">
        <title>Description of Avrilella dinanensis gen. nov. sp. nov.</title>
        <authorList>
            <person name="Leyer C."/>
            <person name="Sassi M."/>
            <person name="Minet J."/>
            <person name="Kayal S."/>
            <person name="Cattoir V."/>
        </authorList>
    </citation>
    <scope>NUCLEOTIDE SEQUENCE [LARGE SCALE GENOMIC DNA]</scope>
    <source>
        <strain evidence="4 5">UR159</strain>
    </source>
</reference>
<protein>
    <recommendedName>
        <fullName evidence="3">BIG2 domain-containing protein</fullName>
    </recommendedName>
</protein>
<dbReference type="NCBIfam" id="TIGR04183">
    <property type="entry name" value="Por_Secre_tail"/>
    <property type="match status" value="1"/>
</dbReference>
<dbReference type="Pfam" id="PF20009">
    <property type="entry name" value="GEVED"/>
    <property type="match status" value="3"/>
</dbReference>
<evidence type="ECO:0000313" key="5">
    <source>
        <dbReference type="Proteomes" id="UP000231960"/>
    </source>
</evidence>
<evidence type="ECO:0000313" key="4">
    <source>
        <dbReference type="EMBL" id="PJR03971.1"/>
    </source>
</evidence>
<dbReference type="AlphaFoldDB" id="A0A2M9R540"/>
<dbReference type="SUPFAM" id="SSF49373">
    <property type="entry name" value="Invasin/intimin cell-adhesion fragments"/>
    <property type="match status" value="1"/>
</dbReference>
<feature type="signal peptide" evidence="2">
    <location>
        <begin position="1"/>
        <end position="21"/>
    </location>
</feature>
<feature type="domain" description="BIG2" evidence="3">
    <location>
        <begin position="536"/>
        <end position="610"/>
    </location>
</feature>
<dbReference type="EMBL" id="NIPO01000001">
    <property type="protein sequence ID" value="PJR03971.1"/>
    <property type="molecule type" value="Genomic_DNA"/>
</dbReference>
<dbReference type="Pfam" id="PF18962">
    <property type="entry name" value="Por_Secre_tail"/>
    <property type="match status" value="1"/>
</dbReference>
<sequence>MNKKIMFKTLFLAAFGMQLHAQDYCEPEWSGWAVNEPTRPVTLVQFGVEENADGAINNPTSALVSTDTPRYEDFSSTVVTVNKGETYTLKVKGNTDGNNTDYITVYFDWNGDGVFSNSTPATIEEQQQWTNQKEKHQHGMSLINSTGEDGVEVSYTVNIPTDAVTGEIRMRVVKNYNAPSPAPCSNPFIFGQVEDYTLNISEGTCYPVFEYNADGEMITQVIFNTINNTSPFQSGTMPQYEDFTDISTEVQAGSDYELSVKGPASTFPSDVVAYIDFNQDGVFDQDTEFFYVGRLAAANPANANTVTTTITIPETALNGETIMRIIKNSNVAAYSDDEAPNTIVDACAEDLRSGQVEEYTINILEATESEYCVPNFFYPSSSAGVILNQISLTGETITWNIDAITYDENGYANYTDEPSADLLPGSAYDLNFHTDWQDPHFINVRAWVDYNQNGQFDDEEEIGYINSGMASSGEGTFNFTVPENTPVGIYRLRVIMQFPNSAPNNLTPCGTIDSYGVGIDYNLQVIEGAIGITTVEVTTQDNIPAEITTENGTLQLVATVTPSDVSQAVTWSVEEGTEFVSVDENGLVTAIANGTAIIRATSVEDETKYGEIEVVVNIEETPVEPECEAIETFDVTFDDFENFPANCWSSNDSSEHTFTVIEEDSNKMLQVYSGFAEEEVYIISPEMVSIDGAHSVSYEVISFTQPGTTLQIGTMSDPSDVSTFVVAEDAVDTSVGVYTSQLVSSVEGHKYVAIKYVHNGGHKLLKLDNIKWIVPASTGQFDRNQVKLYPNPTRDLIYIDTDLNLQTIEVYNNLGQRILTTNGADNSVDLSAQPAGVYIFRLQTVDGQNAEYKVIKQ</sequence>
<dbReference type="InterPro" id="IPR008964">
    <property type="entry name" value="Invasin/intimin_cell_adhesion"/>
</dbReference>
<dbReference type="RefSeq" id="WP_100677536.1">
    <property type="nucleotide sequence ID" value="NZ_NIPO01000001.1"/>
</dbReference>
<name>A0A2M9R540_9FLAO</name>